<dbReference type="EMBL" id="UNQJ01000028">
    <property type="protein sequence ID" value="SYZ34531.1"/>
    <property type="molecule type" value="Genomic_DNA"/>
</dbReference>
<protein>
    <submittedName>
        <fullName evidence="1">Uncharacterized protein</fullName>
    </submittedName>
</protein>
<accession>A0A383S9X1</accession>
<dbReference type="Proteomes" id="UP000263928">
    <property type="component" value="Unassembled WGS sequence"/>
</dbReference>
<evidence type="ECO:0000313" key="2">
    <source>
        <dbReference type="Proteomes" id="UP000263928"/>
    </source>
</evidence>
<name>A0A383S9X1_9ACTN</name>
<sequence>MALTSHEGASDLECHAYDLEDGDVVMIEVVKHIEIRYCRRKNGIDSFSYSCRHVVIHPFTRVYQKLGASVVQAQVFAGLLKGEYIPGTPPIGDQIRRIPVERLIPRPQTNRSSILNKHPLSEPVHPTTTPIRPHILKRLSLTTHLKMPPPRAALNQINRTDTTIRRLRT</sequence>
<reference evidence="2" key="1">
    <citation type="submission" date="2018-08" db="EMBL/GenBank/DDBJ databases">
        <authorList>
            <person name="Hornung B."/>
        </authorList>
    </citation>
    <scope>NUCLEOTIDE SEQUENCE [LARGE SCALE GENOMIC DNA]</scope>
</reference>
<organism evidence="1 2">
    <name type="scientific">Propionibacterium australiense</name>
    <dbReference type="NCBI Taxonomy" id="119981"/>
    <lineage>
        <taxon>Bacteria</taxon>
        <taxon>Bacillati</taxon>
        <taxon>Actinomycetota</taxon>
        <taxon>Actinomycetes</taxon>
        <taxon>Propionibacteriales</taxon>
        <taxon>Propionibacteriaceae</taxon>
        <taxon>Propionibacterium</taxon>
    </lineage>
</organism>
<gene>
    <name evidence="1" type="ORF">PROPAUS_2548</name>
</gene>
<evidence type="ECO:0000313" key="1">
    <source>
        <dbReference type="EMBL" id="SYZ34531.1"/>
    </source>
</evidence>
<proteinExistence type="predicted"/>
<dbReference type="AlphaFoldDB" id="A0A383S9X1"/>
<keyword evidence="2" id="KW-1185">Reference proteome</keyword>